<accession>T1ZFL8</accession>
<dbReference type="Proteomes" id="UP000016233">
    <property type="component" value="Chromosome"/>
</dbReference>
<feature type="transmembrane region" description="Helical" evidence="1">
    <location>
        <begin position="12"/>
        <end position="32"/>
    </location>
</feature>
<name>T1ZFL8_STRIT</name>
<feature type="transmembrane region" description="Helical" evidence="1">
    <location>
        <begin position="38"/>
        <end position="65"/>
    </location>
</feature>
<organism evidence="2 3">
    <name type="scientific">Streptococcus intermedius B196</name>
    <dbReference type="NCBI Taxonomy" id="862967"/>
    <lineage>
        <taxon>Bacteria</taxon>
        <taxon>Bacillati</taxon>
        <taxon>Bacillota</taxon>
        <taxon>Bacilli</taxon>
        <taxon>Lactobacillales</taxon>
        <taxon>Streptococcaceae</taxon>
        <taxon>Streptococcus</taxon>
        <taxon>Streptococcus anginosus group</taxon>
    </lineage>
</organism>
<evidence type="ECO:0000313" key="2">
    <source>
        <dbReference type="EMBL" id="AGU76491.1"/>
    </source>
</evidence>
<evidence type="ECO:0000313" key="3">
    <source>
        <dbReference type="Proteomes" id="UP000016233"/>
    </source>
</evidence>
<dbReference type="eggNOG" id="ENOG50307S7">
    <property type="taxonomic scope" value="Bacteria"/>
</dbReference>
<dbReference type="KEGG" id="sib:SIR_1130"/>
<keyword evidence="1" id="KW-0472">Membrane</keyword>
<sequence length="67" mass="8014">MHEKSCYNRRMLIYLFCLFFMGVAFLITALFLNTKRMWYYLLLIIGIFLMCLPLVACCYSLWILVTA</sequence>
<protein>
    <submittedName>
        <fullName evidence="2">Uncharacterized protein</fullName>
    </submittedName>
</protein>
<gene>
    <name evidence="2" type="ORF">SIR_1130</name>
</gene>
<evidence type="ECO:0000256" key="1">
    <source>
        <dbReference type="SAM" id="Phobius"/>
    </source>
</evidence>
<keyword evidence="3" id="KW-1185">Reference proteome</keyword>
<reference evidence="2 3" key="1">
    <citation type="journal article" date="2013" name="BMC Genomics">
        <title>Phylogenetic relationship and virulence inference of Streptococcus Anginosus Group: curated annotation and whole-genome comparative analysis support distinct species designation.</title>
        <authorList>
            <person name="Olson A.B."/>
            <person name="Kent H."/>
            <person name="Sibley C.D."/>
            <person name="Grinwis M.E."/>
            <person name="Mabon P."/>
            <person name="Ouellette C."/>
            <person name="Tyson S."/>
            <person name="Graham M."/>
            <person name="Tyler S.D."/>
            <person name="Van Domselaar G."/>
            <person name="Surette M.G."/>
            <person name="Corbett C.R."/>
        </authorList>
    </citation>
    <scope>NUCLEOTIDE SEQUENCE [LARGE SCALE GENOMIC DNA]</scope>
    <source>
        <strain evidence="2 3">B196</strain>
    </source>
</reference>
<keyword evidence="1" id="KW-1133">Transmembrane helix</keyword>
<keyword evidence="1" id="KW-0812">Transmembrane</keyword>
<dbReference type="HOGENOM" id="CLU_2810616_0_0_9"/>
<dbReference type="EMBL" id="CP003857">
    <property type="protein sequence ID" value="AGU76491.1"/>
    <property type="molecule type" value="Genomic_DNA"/>
</dbReference>
<proteinExistence type="predicted"/>
<dbReference type="AlphaFoldDB" id="T1ZFL8"/>